<evidence type="ECO:0000256" key="1">
    <source>
        <dbReference type="ARBA" id="ARBA00005519"/>
    </source>
</evidence>
<dbReference type="GO" id="GO:0000272">
    <property type="term" value="P:polysaccharide catabolic process"/>
    <property type="evidence" value="ECO:0007669"/>
    <property type="project" value="UniProtKB-KW"/>
</dbReference>
<keyword evidence="5" id="KW-1185">Reference proteome</keyword>
<protein>
    <submittedName>
        <fullName evidence="4">Endocellulase</fullName>
    </submittedName>
</protein>
<dbReference type="OrthoDB" id="89349at2759"/>
<evidence type="ECO:0000313" key="4">
    <source>
        <dbReference type="EMBL" id="OCH92827.1"/>
    </source>
</evidence>
<keyword evidence="2" id="KW-0326">Glycosidase</keyword>
<dbReference type="Proteomes" id="UP000250043">
    <property type="component" value="Unassembled WGS sequence"/>
</dbReference>
<dbReference type="InterPro" id="IPR013319">
    <property type="entry name" value="GH11/12"/>
</dbReference>
<reference evidence="4 5" key="1">
    <citation type="submission" date="2016-07" db="EMBL/GenBank/DDBJ databases">
        <title>Draft genome of the white-rot fungus Obba rivulosa 3A-2.</title>
        <authorList>
            <consortium name="DOE Joint Genome Institute"/>
            <person name="Miettinen O."/>
            <person name="Riley R."/>
            <person name="Acob R."/>
            <person name="Barry K."/>
            <person name="Cullen D."/>
            <person name="De Vries R."/>
            <person name="Hainaut M."/>
            <person name="Hatakka A."/>
            <person name="Henrissat B."/>
            <person name="Hilden K."/>
            <person name="Kuo R."/>
            <person name="Labutti K."/>
            <person name="Lipzen A."/>
            <person name="Makela M.R."/>
            <person name="Sandor L."/>
            <person name="Spatafora J.W."/>
            <person name="Grigoriev I.V."/>
            <person name="Hibbett D.S."/>
        </authorList>
    </citation>
    <scope>NUCLEOTIDE SEQUENCE [LARGE SCALE GENOMIC DNA]</scope>
    <source>
        <strain evidence="4 5">3A-2</strain>
    </source>
</reference>
<keyword evidence="2" id="KW-0378">Hydrolase</keyword>
<dbReference type="EMBL" id="KV722363">
    <property type="protein sequence ID" value="OCH92827.1"/>
    <property type="molecule type" value="Genomic_DNA"/>
</dbReference>
<dbReference type="PANTHER" id="PTHR34002:SF9">
    <property type="entry name" value="XYLOGLUCAN-SPECIFIC ENDO-BETA-1,4-GLUCANASE A"/>
    <property type="match status" value="1"/>
</dbReference>
<comment type="similarity">
    <text evidence="1 2">Belongs to the glycosyl hydrolase 12 (cellulase H) family.</text>
</comment>
<dbReference type="InterPro" id="IPR013320">
    <property type="entry name" value="ConA-like_dom_sf"/>
</dbReference>
<dbReference type="Pfam" id="PF01670">
    <property type="entry name" value="Glyco_hydro_12"/>
    <property type="match status" value="1"/>
</dbReference>
<keyword evidence="2" id="KW-0624">Polysaccharide degradation</keyword>
<gene>
    <name evidence="4" type="ORF">OBBRIDRAFT_726082</name>
</gene>
<dbReference type="Gene3D" id="2.60.120.180">
    <property type="match status" value="1"/>
</dbReference>
<keyword evidence="2" id="KW-0119">Carbohydrate metabolism</keyword>
<feature type="chain" id="PRO_5034777823" evidence="3">
    <location>
        <begin position="19"/>
        <end position="249"/>
    </location>
</feature>
<feature type="signal peptide" evidence="3">
    <location>
        <begin position="1"/>
        <end position="18"/>
    </location>
</feature>
<keyword evidence="3" id="KW-0732">Signal</keyword>
<proteinExistence type="inferred from homology"/>
<evidence type="ECO:0000313" key="5">
    <source>
        <dbReference type="Proteomes" id="UP000250043"/>
    </source>
</evidence>
<dbReference type="AlphaFoldDB" id="A0A8E2B568"/>
<dbReference type="GO" id="GO:0008810">
    <property type="term" value="F:cellulase activity"/>
    <property type="evidence" value="ECO:0007669"/>
    <property type="project" value="InterPro"/>
</dbReference>
<dbReference type="PANTHER" id="PTHR34002">
    <property type="entry name" value="BLR1656 PROTEIN"/>
    <property type="match status" value="1"/>
</dbReference>
<evidence type="ECO:0000256" key="2">
    <source>
        <dbReference type="RuleBase" id="RU361163"/>
    </source>
</evidence>
<dbReference type="InterPro" id="IPR002594">
    <property type="entry name" value="GH12"/>
</dbReference>
<name>A0A8E2B568_9APHY</name>
<organism evidence="4 5">
    <name type="scientific">Obba rivulosa</name>
    <dbReference type="NCBI Taxonomy" id="1052685"/>
    <lineage>
        <taxon>Eukaryota</taxon>
        <taxon>Fungi</taxon>
        <taxon>Dikarya</taxon>
        <taxon>Basidiomycota</taxon>
        <taxon>Agaricomycotina</taxon>
        <taxon>Agaricomycetes</taxon>
        <taxon>Polyporales</taxon>
        <taxon>Gelatoporiaceae</taxon>
        <taxon>Obba</taxon>
    </lineage>
</organism>
<sequence length="249" mass="26607">MAFFYGLLVLTLASCALARPTATVLTGAFTCVDAADFSLCQNQWGTASGVGSQNSTLLSASGDSISWSTVYTWENSPNNVKTYANVQQNVGMGVQLSNLASVPTSWQWKYISKSDGLRADVSYDIWTGVPPTGTAASANSSFEIMIWLSGLGGIQPVGSQTVTNVSIAGFDWNVWKGPNANWETISFVSADGDITDFRVDLKDFFDYLSAEQGVASSQFLQVIQTGTEAFEGNASLSIDHFSVAVNPKK</sequence>
<accession>A0A8E2B568</accession>
<evidence type="ECO:0000256" key="3">
    <source>
        <dbReference type="SAM" id="SignalP"/>
    </source>
</evidence>
<dbReference type="SUPFAM" id="SSF49899">
    <property type="entry name" value="Concanavalin A-like lectins/glucanases"/>
    <property type="match status" value="1"/>
</dbReference>